<dbReference type="HOGENOM" id="CLU_013985_23_1_7"/>
<dbReference type="Gene3D" id="3.40.630.30">
    <property type="match status" value="1"/>
</dbReference>
<name>C8X339_DESRD</name>
<dbReference type="InterPro" id="IPR000182">
    <property type="entry name" value="GNAT_dom"/>
</dbReference>
<reference evidence="8" key="1">
    <citation type="submission" date="2009-09" db="EMBL/GenBank/DDBJ databases">
        <title>The complete chromosome of Desulfohalobium retbaense DSM 5692.</title>
        <authorList>
            <consortium name="US DOE Joint Genome Institute (JGI-PGF)"/>
            <person name="Lucas S."/>
            <person name="Copeland A."/>
            <person name="Lapidus A."/>
            <person name="Glavina del Rio T."/>
            <person name="Dalin E."/>
            <person name="Tice H."/>
            <person name="Bruce D."/>
            <person name="Goodwin L."/>
            <person name="Pitluck S."/>
            <person name="Kyrpides N."/>
            <person name="Mavromatis K."/>
            <person name="Ivanova N."/>
            <person name="Mikhailova N."/>
            <person name="Munk A.C."/>
            <person name="Brettin T."/>
            <person name="Detter J.C."/>
            <person name="Han C."/>
            <person name="Tapia R."/>
            <person name="Larimer F."/>
            <person name="Land M."/>
            <person name="Hauser L."/>
            <person name="Markowitz V."/>
            <person name="Cheng J.-F."/>
            <person name="Hugenholtz P."/>
            <person name="Woyke T."/>
            <person name="Wu D."/>
            <person name="Spring S."/>
            <person name="Klenk H.-P."/>
            <person name="Eisen J.A."/>
        </authorList>
    </citation>
    <scope>NUCLEOTIDE SEQUENCE [LARGE SCALE GENOMIC DNA]</scope>
    <source>
        <strain evidence="8">DSM 5692</strain>
    </source>
</reference>
<evidence type="ECO:0000256" key="2">
    <source>
        <dbReference type="ARBA" id="ARBA00022490"/>
    </source>
</evidence>
<dbReference type="STRING" id="485915.Dret_1552"/>
<reference evidence="7 8" key="2">
    <citation type="journal article" date="2010" name="Stand. Genomic Sci.">
        <title>Complete genome sequence of Desulfohalobium retbaense type strain (HR(100)).</title>
        <authorList>
            <person name="Spring S."/>
            <person name="Nolan M."/>
            <person name="Lapidus A."/>
            <person name="Glavina Del Rio T."/>
            <person name="Copeland A."/>
            <person name="Tice H."/>
            <person name="Cheng J.F."/>
            <person name="Lucas S."/>
            <person name="Land M."/>
            <person name="Chen F."/>
            <person name="Bruce D."/>
            <person name="Goodwin L."/>
            <person name="Pitluck S."/>
            <person name="Ivanova N."/>
            <person name="Mavromatis K."/>
            <person name="Mikhailova N."/>
            <person name="Pati A."/>
            <person name="Chen A."/>
            <person name="Palaniappan K."/>
            <person name="Hauser L."/>
            <person name="Chang Y.J."/>
            <person name="Jeffries C.D."/>
            <person name="Munk C."/>
            <person name="Kiss H."/>
            <person name="Chain P."/>
            <person name="Han C."/>
            <person name="Brettin T."/>
            <person name="Detter J.C."/>
            <person name="Schuler E."/>
            <person name="Goker M."/>
            <person name="Rohde M."/>
            <person name="Bristow J."/>
            <person name="Eisen J.A."/>
            <person name="Markowitz V."/>
            <person name="Hugenholtz P."/>
            <person name="Kyrpides N.C."/>
            <person name="Klenk H.P."/>
        </authorList>
    </citation>
    <scope>NUCLEOTIDE SEQUENCE [LARGE SCALE GENOMIC DNA]</scope>
    <source>
        <strain evidence="7 8">DSM 5692</strain>
    </source>
</reference>
<keyword evidence="2 5" id="KW-0963">Cytoplasm</keyword>
<accession>C8X339</accession>
<protein>
    <recommendedName>
        <fullName evidence="5">[Ribosomal protein bS18]-alanine N-acetyltransferase</fullName>
        <ecNumber evidence="5">2.3.1.266</ecNumber>
    </recommendedName>
</protein>
<dbReference type="GO" id="GO:0005737">
    <property type="term" value="C:cytoplasm"/>
    <property type="evidence" value="ECO:0007669"/>
    <property type="project" value="UniProtKB-SubCell"/>
</dbReference>
<evidence type="ECO:0000313" key="8">
    <source>
        <dbReference type="Proteomes" id="UP000001052"/>
    </source>
</evidence>
<dbReference type="NCBIfam" id="TIGR01575">
    <property type="entry name" value="rimI"/>
    <property type="match status" value="1"/>
</dbReference>
<dbReference type="EC" id="2.3.1.266" evidence="5"/>
<keyword evidence="8" id="KW-1185">Reference proteome</keyword>
<comment type="function">
    <text evidence="5">Acetylates the N-terminal alanine of ribosomal protein bS18.</text>
</comment>
<dbReference type="SUPFAM" id="SSF55729">
    <property type="entry name" value="Acyl-CoA N-acyltransferases (Nat)"/>
    <property type="match status" value="1"/>
</dbReference>
<dbReference type="InterPro" id="IPR050680">
    <property type="entry name" value="YpeA/RimI_acetyltransf"/>
</dbReference>
<organism evidence="7 8">
    <name type="scientific">Desulfohalobium retbaense (strain ATCC 49708 / DSM 5692 / JCM 16813 / HR100)</name>
    <dbReference type="NCBI Taxonomy" id="485915"/>
    <lineage>
        <taxon>Bacteria</taxon>
        <taxon>Pseudomonadati</taxon>
        <taxon>Thermodesulfobacteriota</taxon>
        <taxon>Desulfovibrionia</taxon>
        <taxon>Desulfovibrionales</taxon>
        <taxon>Desulfohalobiaceae</taxon>
        <taxon>Desulfohalobium</taxon>
    </lineage>
</organism>
<comment type="subcellular location">
    <subcellularLocation>
        <location evidence="5">Cytoplasm</location>
    </subcellularLocation>
</comment>
<feature type="domain" description="N-acetyltransferase" evidence="6">
    <location>
        <begin position="4"/>
        <end position="147"/>
    </location>
</feature>
<dbReference type="InterPro" id="IPR016181">
    <property type="entry name" value="Acyl_CoA_acyltransferase"/>
</dbReference>
<comment type="catalytic activity">
    <reaction evidence="5">
        <text>N-terminal L-alanyl-[ribosomal protein bS18] + acetyl-CoA = N-terminal N(alpha)-acetyl-L-alanyl-[ribosomal protein bS18] + CoA + H(+)</text>
        <dbReference type="Rhea" id="RHEA:43756"/>
        <dbReference type="Rhea" id="RHEA-COMP:10676"/>
        <dbReference type="Rhea" id="RHEA-COMP:10677"/>
        <dbReference type="ChEBI" id="CHEBI:15378"/>
        <dbReference type="ChEBI" id="CHEBI:57287"/>
        <dbReference type="ChEBI" id="CHEBI:57288"/>
        <dbReference type="ChEBI" id="CHEBI:64718"/>
        <dbReference type="ChEBI" id="CHEBI:83683"/>
        <dbReference type="EC" id="2.3.1.266"/>
    </reaction>
</comment>
<evidence type="ECO:0000256" key="5">
    <source>
        <dbReference type="RuleBase" id="RU363094"/>
    </source>
</evidence>
<gene>
    <name evidence="7" type="ordered locus">Dret_1552</name>
</gene>
<dbReference type="AlphaFoldDB" id="C8X339"/>
<dbReference type="PROSITE" id="PS51186">
    <property type="entry name" value="GNAT"/>
    <property type="match status" value="1"/>
</dbReference>
<keyword evidence="4" id="KW-0012">Acyltransferase</keyword>
<comment type="similarity">
    <text evidence="1 5">Belongs to the acetyltransferase family. RimI subfamily.</text>
</comment>
<dbReference type="Proteomes" id="UP000001052">
    <property type="component" value="Chromosome"/>
</dbReference>
<evidence type="ECO:0000313" key="7">
    <source>
        <dbReference type="EMBL" id="ACV68836.1"/>
    </source>
</evidence>
<dbReference type="RefSeq" id="WP_015751980.1">
    <property type="nucleotide sequence ID" value="NC_013223.1"/>
</dbReference>
<proteinExistence type="inferred from homology"/>
<dbReference type="Pfam" id="PF00583">
    <property type="entry name" value="Acetyltransf_1"/>
    <property type="match status" value="1"/>
</dbReference>
<dbReference type="KEGG" id="drt:Dret_1552"/>
<dbReference type="OrthoDB" id="529907at2"/>
<evidence type="ECO:0000256" key="4">
    <source>
        <dbReference type="ARBA" id="ARBA00023315"/>
    </source>
</evidence>
<dbReference type="GO" id="GO:0008999">
    <property type="term" value="F:protein-N-terminal-alanine acetyltransferase activity"/>
    <property type="evidence" value="ECO:0007669"/>
    <property type="project" value="UniProtKB-EC"/>
</dbReference>
<dbReference type="InterPro" id="IPR006464">
    <property type="entry name" value="AcTrfase_RimI/Ard1"/>
</dbReference>
<dbReference type="PANTHER" id="PTHR43420">
    <property type="entry name" value="ACETYLTRANSFERASE"/>
    <property type="match status" value="1"/>
</dbReference>
<evidence type="ECO:0000256" key="1">
    <source>
        <dbReference type="ARBA" id="ARBA00005395"/>
    </source>
</evidence>
<keyword evidence="3" id="KW-0808">Transferase</keyword>
<dbReference type="eggNOG" id="COG0456">
    <property type="taxonomic scope" value="Bacteria"/>
</dbReference>
<dbReference type="EMBL" id="CP001734">
    <property type="protein sequence ID" value="ACV68836.1"/>
    <property type="molecule type" value="Genomic_DNA"/>
</dbReference>
<evidence type="ECO:0000256" key="3">
    <source>
        <dbReference type="ARBA" id="ARBA00022679"/>
    </source>
</evidence>
<evidence type="ECO:0000259" key="6">
    <source>
        <dbReference type="PROSITE" id="PS51186"/>
    </source>
</evidence>
<dbReference type="PANTHER" id="PTHR43420:SF44">
    <property type="entry name" value="ACETYLTRANSFERASE YPEA"/>
    <property type="match status" value="1"/>
</dbReference>
<sequence>MLDVSVVGLEVSDIPDWERLERSCFAQPWSAAQLESGLTQGSLAGLGAKRDGVLLGYLAYYLICESLEILNIAVAPTERGQGIGAQLLAAVLAQASAHGATRAVLEVSAGNQAALALYSRFGFVEVGRRPRYYPESGADAILMERGV</sequence>
<dbReference type="CDD" id="cd04301">
    <property type="entry name" value="NAT_SF"/>
    <property type="match status" value="1"/>
</dbReference>